<accession>C6XKU3</accession>
<protein>
    <submittedName>
        <fullName evidence="4">Uncharacterized protein</fullName>
    </submittedName>
</protein>
<evidence type="ECO:0000313" key="4">
    <source>
        <dbReference type="EMBL" id="ACT59660.1"/>
    </source>
</evidence>
<evidence type="ECO:0000256" key="2">
    <source>
        <dbReference type="SAM" id="Phobius"/>
    </source>
</evidence>
<keyword evidence="2" id="KW-0472">Membrane</keyword>
<dbReference type="InterPro" id="IPR024572">
    <property type="entry name" value="RcnB"/>
</dbReference>
<reference evidence="5" key="1">
    <citation type="journal article" date="2011" name="J. Bacteriol.">
        <title>Genome sequences of eight morphologically diverse alphaproteobacteria.</title>
        <authorList>
            <consortium name="US DOE Joint Genome Institute"/>
            <person name="Brown P.J."/>
            <person name="Kysela D.T."/>
            <person name="Buechlein A."/>
            <person name="Hemmerich C."/>
            <person name="Brun Y.V."/>
        </authorList>
    </citation>
    <scope>NUCLEOTIDE SEQUENCE [LARGE SCALE GENOMIC DNA]</scope>
    <source>
        <strain evidence="5">ATCC 49814 / DSM 5838 / IFAM 1418</strain>
    </source>
</reference>
<feature type="chain" id="PRO_5002972877" evidence="3">
    <location>
        <begin position="30"/>
        <end position="259"/>
    </location>
</feature>
<feature type="signal peptide" evidence="3">
    <location>
        <begin position="1"/>
        <end position="29"/>
    </location>
</feature>
<keyword evidence="2" id="KW-1133">Transmembrane helix</keyword>
<dbReference type="AlphaFoldDB" id="C6XKU3"/>
<organism evidence="4 5">
    <name type="scientific">Hirschia baltica (strain ATCC 49814 / DSM 5838 / IFAM 1418)</name>
    <dbReference type="NCBI Taxonomy" id="582402"/>
    <lineage>
        <taxon>Bacteria</taxon>
        <taxon>Pseudomonadati</taxon>
        <taxon>Pseudomonadota</taxon>
        <taxon>Alphaproteobacteria</taxon>
        <taxon>Hyphomonadales</taxon>
        <taxon>Hyphomonadaceae</taxon>
        <taxon>Hirschia</taxon>
    </lineage>
</organism>
<dbReference type="eggNOG" id="COG5455">
    <property type="taxonomic scope" value="Bacteria"/>
</dbReference>
<dbReference type="HOGENOM" id="CLU_1072715_0_0_5"/>
<dbReference type="Gene3D" id="3.10.450.160">
    <property type="entry name" value="inner membrane protein cigr"/>
    <property type="match status" value="1"/>
</dbReference>
<keyword evidence="2" id="KW-0812">Transmembrane</keyword>
<proteinExistence type="predicted"/>
<feature type="compositionally biased region" description="Basic and acidic residues" evidence="1">
    <location>
        <begin position="65"/>
        <end position="118"/>
    </location>
</feature>
<name>C6XKU3_HIRBI</name>
<dbReference type="KEGG" id="hba:Hbal_1976"/>
<evidence type="ECO:0000313" key="5">
    <source>
        <dbReference type="Proteomes" id="UP000002745"/>
    </source>
</evidence>
<sequence length="259" mass="30039">MASIKSMYSAFSIAGLVATSLAISPSAFAQNYERSSRQQELAGAHHAERKGSAQRVSQNRKHNDHRNAGNRADRNDYRGDNRSNRNNNDRAYRNSDYDRQWQHADKNYNNHNSHDNRYKNNRNTRPPAVYQKHRTTPVYRSATHINGFYNPRSFRDRRFYGTRQHGHYHAGYDHLYCPNHSGTRYHIGGRYNRANTSIVISNYGRYGLHEPPRGHHWVRDRDNGDAILASVATGAIIGLVVGIIASEHDDHNDRYYRRY</sequence>
<gene>
    <name evidence="4" type="ordered locus">Hbal_1976</name>
</gene>
<evidence type="ECO:0000256" key="1">
    <source>
        <dbReference type="SAM" id="MobiDB-lite"/>
    </source>
</evidence>
<evidence type="ECO:0000256" key="3">
    <source>
        <dbReference type="SAM" id="SignalP"/>
    </source>
</evidence>
<dbReference type="Proteomes" id="UP000002745">
    <property type="component" value="Chromosome"/>
</dbReference>
<feature type="transmembrane region" description="Helical" evidence="2">
    <location>
        <begin position="226"/>
        <end position="245"/>
    </location>
</feature>
<dbReference type="Pfam" id="PF11776">
    <property type="entry name" value="RcnB"/>
    <property type="match status" value="1"/>
</dbReference>
<keyword evidence="3" id="KW-0732">Signal</keyword>
<dbReference type="OrthoDB" id="9808839at2"/>
<keyword evidence="5" id="KW-1185">Reference proteome</keyword>
<feature type="region of interest" description="Disordered" evidence="1">
    <location>
        <begin position="34"/>
        <end position="128"/>
    </location>
</feature>
<dbReference type="EMBL" id="CP001678">
    <property type="protein sequence ID" value="ACT59660.1"/>
    <property type="molecule type" value="Genomic_DNA"/>
</dbReference>
<dbReference type="RefSeq" id="WP_015827810.1">
    <property type="nucleotide sequence ID" value="NC_012982.1"/>
</dbReference>